<dbReference type="NCBIfam" id="TIGR00194">
    <property type="entry name" value="uvrC"/>
    <property type="match status" value="1"/>
</dbReference>
<keyword evidence="2 7" id="KW-0227">DNA damage</keyword>
<dbReference type="HAMAP" id="MF_00203">
    <property type="entry name" value="UvrC"/>
    <property type="match status" value="1"/>
</dbReference>
<gene>
    <name evidence="7" type="primary">uvrC</name>
    <name evidence="11" type="ORF">ENS31_09390</name>
</gene>
<evidence type="ECO:0000256" key="6">
    <source>
        <dbReference type="ARBA" id="ARBA00023236"/>
    </source>
</evidence>
<dbReference type="GO" id="GO:0003677">
    <property type="term" value="F:DNA binding"/>
    <property type="evidence" value="ECO:0007669"/>
    <property type="project" value="UniProtKB-UniRule"/>
</dbReference>
<dbReference type="InterPro" id="IPR050066">
    <property type="entry name" value="UvrABC_protein_C"/>
</dbReference>
<evidence type="ECO:0000256" key="5">
    <source>
        <dbReference type="ARBA" id="ARBA00023204"/>
    </source>
</evidence>
<dbReference type="PROSITE" id="PS50164">
    <property type="entry name" value="GIY_YIG"/>
    <property type="match status" value="1"/>
</dbReference>
<dbReference type="InterPro" id="IPR010994">
    <property type="entry name" value="RuvA_2-like"/>
</dbReference>
<dbReference type="GO" id="GO:0009432">
    <property type="term" value="P:SOS response"/>
    <property type="evidence" value="ECO:0007669"/>
    <property type="project" value="UniProtKB-UniRule"/>
</dbReference>
<dbReference type="Pfam" id="PF01541">
    <property type="entry name" value="GIY-YIG"/>
    <property type="match status" value="1"/>
</dbReference>
<feature type="domain" description="UvrC family homology region profile" evidence="10">
    <location>
        <begin position="257"/>
        <end position="485"/>
    </location>
</feature>
<evidence type="ECO:0000256" key="4">
    <source>
        <dbReference type="ARBA" id="ARBA00022881"/>
    </source>
</evidence>
<keyword evidence="4 7" id="KW-0267">Excision nuclease</keyword>
<dbReference type="EMBL" id="DSUJ01000008">
    <property type="protein sequence ID" value="HFI91722.1"/>
    <property type="molecule type" value="Genomic_DNA"/>
</dbReference>
<keyword evidence="6 7" id="KW-0742">SOS response</keyword>
<dbReference type="InterPro" id="IPR001162">
    <property type="entry name" value="UvrC_RNase_H_dom"/>
</dbReference>
<dbReference type="SUPFAM" id="SSF82771">
    <property type="entry name" value="GIY-YIG endonuclease"/>
    <property type="match status" value="1"/>
</dbReference>
<comment type="function">
    <text evidence="7">The UvrABC repair system catalyzes the recognition and processing of DNA lesions. UvrC both incises the 5' and 3' sides of the lesion. The N-terminal half is responsible for the 3' incision and the C-terminal half is responsible for the 5' incision.</text>
</comment>
<dbReference type="Pfam" id="PF08459">
    <property type="entry name" value="UvrC_RNaseH_dom"/>
    <property type="match status" value="1"/>
</dbReference>
<dbReference type="InterPro" id="IPR036876">
    <property type="entry name" value="UVR_dom_sf"/>
</dbReference>
<dbReference type="GO" id="GO:0009380">
    <property type="term" value="C:excinuclease repair complex"/>
    <property type="evidence" value="ECO:0007669"/>
    <property type="project" value="InterPro"/>
</dbReference>
<dbReference type="Pfam" id="PF22920">
    <property type="entry name" value="UvrC_RNaseH"/>
    <property type="match status" value="1"/>
</dbReference>
<dbReference type="Pfam" id="PF14520">
    <property type="entry name" value="HHH_5"/>
    <property type="match status" value="1"/>
</dbReference>
<proteinExistence type="inferred from homology"/>
<dbReference type="PROSITE" id="PS50151">
    <property type="entry name" value="UVR"/>
    <property type="match status" value="1"/>
</dbReference>
<accession>A0A7V2ZKQ0</accession>
<dbReference type="SUPFAM" id="SSF47781">
    <property type="entry name" value="RuvA domain 2-like"/>
    <property type="match status" value="1"/>
</dbReference>
<dbReference type="InterPro" id="IPR001943">
    <property type="entry name" value="UVR_dom"/>
</dbReference>
<evidence type="ECO:0000259" key="10">
    <source>
        <dbReference type="PROSITE" id="PS50165"/>
    </source>
</evidence>
<dbReference type="Gene3D" id="3.40.1440.10">
    <property type="entry name" value="GIY-YIG endonuclease"/>
    <property type="match status" value="1"/>
</dbReference>
<evidence type="ECO:0000256" key="7">
    <source>
        <dbReference type="HAMAP-Rule" id="MF_00203"/>
    </source>
</evidence>
<evidence type="ECO:0000259" key="8">
    <source>
        <dbReference type="PROSITE" id="PS50151"/>
    </source>
</evidence>
<dbReference type="InterPro" id="IPR035901">
    <property type="entry name" value="GIY-YIG_endonuc_sf"/>
</dbReference>
<dbReference type="SMART" id="SM00465">
    <property type="entry name" value="GIYc"/>
    <property type="match status" value="1"/>
</dbReference>
<dbReference type="InterPro" id="IPR038476">
    <property type="entry name" value="UvrC_RNase_H_dom_sf"/>
</dbReference>
<keyword evidence="3 7" id="KW-0228">DNA excision</keyword>
<comment type="subcellular location">
    <subcellularLocation>
        <location evidence="7">Cytoplasm</location>
    </subcellularLocation>
</comment>
<dbReference type="GO" id="GO:0006289">
    <property type="term" value="P:nucleotide-excision repair"/>
    <property type="evidence" value="ECO:0007669"/>
    <property type="project" value="UniProtKB-UniRule"/>
</dbReference>
<keyword evidence="5 7" id="KW-0234">DNA repair</keyword>
<dbReference type="PANTHER" id="PTHR30562:SF1">
    <property type="entry name" value="UVRABC SYSTEM PROTEIN C"/>
    <property type="match status" value="1"/>
</dbReference>
<dbReference type="FunFam" id="3.40.1440.10:FF:000001">
    <property type="entry name" value="UvrABC system protein C"/>
    <property type="match status" value="1"/>
</dbReference>
<dbReference type="PROSITE" id="PS50165">
    <property type="entry name" value="UVRC"/>
    <property type="match status" value="1"/>
</dbReference>
<dbReference type="NCBIfam" id="NF001824">
    <property type="entry name" value="PRK00558.1-5"/>
    <property type="match status" value="1"/>
</dbReference>
<dbReference type="GO" id="GO:0009381">
    <property type="term" value="F:excinuclease ABC activity"/>
    <property type="evidence" value="ECO:0007669"/>
    <property type="project" value="UniProtKB-UniRule"/>
</dbReference>
<dbReference type="PANTHER" id="PTHR30562">
    <property type="entry name" value="UVRC/OXIDOREDUCTASE"/>
    <property type="match status" value="1"/>
</dbReference>
<dbReference type="InterPro" id="IPR004791">
    <property type="entry name" value="UvrC"/>
</dbReference>
<reference evidence="11" key="1">
    <citation type="journal article" date="2020" name="mSystems">
        <title>Genome- and Community-Level Interaction Insights into Carbon Utilization and Element Cycling Functions of Hydrothermarchaeota in Hydrothermal Sediment.</title>
        <authorList>
            <person name="Zhou Z."/>
            <person name="Liu Y."/>
            <person name="Xu W."/>
            <person name="Pan J."/>
            <person name="Luo Z.H."/>
            <person name="Li M."/>
        </authorList>
    </citation>
    <scope>NUCLEOTIDE SEQUENCE [LARGE SCALE GENOMIC DNA]</scope>
    <source>
        <strain evidence="11">SpSt-479</strain>
    </source>
</reference>
<dbReference type="Gene3D" id="1.10.150.20">
    <property type="entry name" value="5' to 3' exonuclease, C-terminal subdomain"/>
    <property type="match status" value="1"/>
</dbReference>
<dbReference type="Pfam" id="PF02151">
    <property type="entry name" value="UVR"/>
    <property type="match status" value="1"/>
</dbReference>
<dbReference type="InterPro" id="IPR000305">
    <property type="entry name" value="GIY-YIG_endonuc"/>
</dbReference>
<sequence length="607" mass="69251">MNSKLELQLKNLPAKPGVYQFLNKNGKIIYVGKAKNLRNRVRSYFQNNITSPKTLAIAEKTDEVQIVVTDSEVEALILENNLIKQFKPRYNVNLKDDKSYPFIKVTNELFPRIYPTRHLVNDGSRYFGPYTDVKSMKASLRMINQIFRIRSCKLDLTEENINAKKFKVCLDYHIKKCDGPCEGLISAVAYNEMVKEVIQLLKGRTDELIKSLTEKMNTAVENLAFEKAAELRDRINQLTSISSKQKIVSDDFDDRDVFAIAFEGKDSSCSVFNIRDGKLIGKKQLRLSIEEGEELPQIYSAAIKFYYQDFAEIPKEIVLEIEPEDKEIILEWLNQKAGHKVKFVIPQRGDLKSLVKMCKENAMLQLKEIQIQKMKNLGNVPYPLAALQRDLRLKNLPKKIECFDISNIQGSDSVASMVVFVDGKPRKSLYRKFIIKSVDGPDDFASMREVIERRYSKLLTENETFPDLIMVDGGKGQLSSAVEVLNKLGIKNYNIIGLAKRLEEVFFPGKSEPETIAKTSSGLKLLQQIRDEAHRFAITFHRQRRSKRIISTELTEIKGIGTQTAKLLIEKFGSLEAVKYSPLEELAKEIGLKKAELIKSHFSQSTG</sequence>
<evidence type="ECO:0000259" key="9">
    <source>
        <dbReference type="PROSITE" id="PS50164"/>
    </source>
</evidence>
<evidence type="ECO:0000256" key="2">
    <source>
        <dbReference type="ARBA" id="ARBA00022763"/>
    </source>
</evidence>
<keyword evidence="1 7" id="KW-0963">Cytoplasm</keyword>
<comment type="subunit">
    <text evidence="7">Interacts with UvrB in an incision complex.</text>
</comment>
<dbReference type="Gene3D" id="4.10.860.10">
    <property type="entry name" value="UVR domain"/>
    <property type="match status" value="1"/>
</dbReference>
<dbReference type="SUPFAM" id="SSF46600">
    <property type="entry name" value="C-terminal UvrC-binding domain of UvrB"/>
    <property type="match status" value="1"/>
</dbReference>
<dbReference type="Gene3D" id="3.30.420.340">
    <property type="entry name" value="UvrC, RNAse H endonuclease domain"/>
    <property type="match status" value="1"/>
</dbReference>
<protein>
    <recommendedName>
        <fullName evidence="7">UvrABC system protein C</fullName>
        <shortName evidence="7">Protein UvrC</shortName>
    </recommendedName>
    <alternativeName>
        <fullName evidence="7">Excinuclease ABC subunit C</fullName>
    </alternativeName>
</protein>
<feature type="domain" description="GIY-YIG" evidence="9">
    <location>
        <begin position="14"/>
        <end position="92"/>
    </location>
</feature>
<evidence type="ECO:0000313" key="11">
    <source>
        <dbReference type="EMBL" id="HFI91722.1"/>
    </source>
</evidence>
<organism evidence="11">
    <name type="scientific">Ignavibacterium album</name>
    <dbReference type="NCBI Taxonomy" id="591197"/>
    <lineage>
        <taxon>Bacteria</taxon>
        <taxon>Pseudomonadati</taxon>
        <taxon>Ignavibacteriota</taxon>
        <taxon>Ignavibacteria</taxon>
        <taxon>Ignavibacteriales</taxon>
        <taxon>Ignavibacteriaceae</taxon>
        <taxon>Ignavibacterium</taxon>
    </lineage>
</organism>
<dbReference type="AlphaFoldDB" id="A0A7V2ZKQ0"/>
<dbReference type="FunFam" id="3.30.420.340:FF:000001">
    <property type="entry name" value="UvrABC system protein C"/>
    <property type="match status" value="1"/>
</dbReference>
<dbReference type="GO" id="GO:0005737">
    <property type="term" value="C:cytoplasm"/>
    <property type="evidence" value="ECO:0007669"/>
    <property type="project" value="UniProtKB-SubCell"/>
</dbReference>
<evidence type="ECO:0000256" key="3">
    <source>
        <dbReference type="ARBA" id="ARBA00022769"/>
    </source>
</evidence>
<dbReference type="InterPro" id="IPR047296">
    <property type="entry name" value="GIY-YIG_UvrC_Cho"/>
</dbReference>
<evidence type="ECO:0000256" key="1">
    <source>
        <dbReference type="ARBA" id="ARBA00022490"/>
    </source>
</evidence>
<comment type="similarity">
    <text evidence="7">Belongs to the UvrC family.</text>
</comment>
<name>A0A7V2ZKQ0_9BACT</name>
<comment type="caution">
    <text evidence="11">The sequence shown here is derived from an EMBL/GenBank/DDBJ whole genome shotgun (WGS) entry which is preliminary data.</text>
</comment>
<dbReference type="CDD" id="cd10434">
    <property type="entry name" value="GIY-YIG_UvrC_Cho"/>
    <property type="match status" value="1"/>
</dbReference>
<feature type="domain" description="UVR" evidence="8">
    <location>
        <begin position="206"/>
        <end position="241"/>
    </location>
</feature>